<dbReference type="Proteomes" id="UP000474296">
    <property type="component" value="Unassembled WGS sequence"/>
</dbReference>
<name>A0A6M0CNA6_9FLAO</name>
<organism evidence="1 2">
    <name type="scientific">Spongiivirga citrea</name>
    <dbReference type="NCBI Taxonomy" id="1481457"/>
    <lineage>
        <taxon>Bacteria</taxon>
        <taxon>Pseudomonadati</taxon>
        <taxon>Bacteroidota</taxon>
        <taxon>Flavobacteriia</taxon>
        <taxon>Flavobacteriales</taxon>
        <taxon>Flavobacteriaceae</taxon>
        <taxon>Spongiivirga</taxon>
    </lineage>
</organism>
<sequence length="161" mass="18703">MTQDLNYWLCNKGTTCDSDDFEDGSSVEFIKEVSLIKLKDGRYQISEFGTFRNILDGFGYSLIDNEIAEVLKKYVFDQIELNPIVIFRRATDEEWTNYSELKMRNQIEFKDYYKTESIGLKIYGILNGLIYVSAELKSIIEKELTDLTDIEFKRGLPLMAG</sequence>
<dbReference type="AlphaFoldDB" id="A0A6M0CNA6"/>
<dbReference type="EMBL" id="JAABOQ010000004">
    <property type="protein sequence ID" value="NER17554.1"/>
    <property type="molecule type" value="Genomic_DNA"/>
</dbReference>
<protein>
    <submittedName>
        <fullName evidence="1">Uncharacterized protein</fullName>
    </submittedName>
</protein>
<accession>A0A6M0CNA6</accession>
<evidence type="ECO:0000313" key="1">
    <source>
        <dbReference type="EMBL" id="NER17554.1"/>
    </source>
</evidence>
<comment type="caution">
    <text evidence="1">The sequence shown here is derived from an EMBL/GenBank/DDBJ whole genome shotgun (WGS) entry which is preliminary data.</text>
</comment>
<proteinExistence type="predicted"/>
<dbReference type="RefSeq" id="WP_164032190.1">
    <property type="nucleotide sequence ID" value="NZ_JAABOQ010000004.1"/>
</dbReference>
<keyword evidence="2" id="KW-1185">Reference proteome</keyword>
<reference evidence="1 2" key="1">
    <citation type="submission" date="2020-01" db="EMBL/GenBank/DDBJ databases">
        <title>Spongiivirga citrea KCTC 32990T.</title>
        <authorList>
            <person name="Wang G."/>
        </authorList>
    </citation>
    <scope>NUCLEOTIDE SEQUENCE [LARGE SCALE GENOMIC DNA]</scope>
    <source>
        <strain evidence="1 2">KCTC 32990</strain>
    </source>
</reference>
<gene>
    <name evidence="1" type="ORF">GWK10_10055</name>
</gene>
<evidence type="ECO:0000313" key="2">
    <source>
        <dbReference type="Proteomes" id="UP000474296"/>
    </source>
</evidence>